<accession>A0A3F3Q9X6</accession>
<keyword evidence="1" id="KW-0472">Membrane</keyword>
<keyword evidence="3" id="KW-1185">Reference proteome</keyword>
<gene>
    <name evidence="2" type="ORF">BDQ94DRAFT_130014</name>
</gene>
<feature type="transmembrane region" description="Helical" evidence="1">
    <location>
        <begin position="12"/>
        <end position="29"/>
    </location>
</feature>
<name>A0A3F3Q9X6_9EURO</name>
<dbReference type="EMBL" id="KZ852040">
    <property type="protein sequence ID" value="RDH35612.1"/>
    <property type="molecule type" value="Genomic_DNA"/>
</dbReference>
<dbReference type="Proteomes" id="UP000253729">
    <property type="component" value="Unassembled WGS sequence"/>
</dbReference>
<dbReference type="RefSeq" id="XP_026628634.1">
    <property type="nucleotide sequence ID" value="XM_026763943.1"/>
</dbReference>
<evidence type="ECO:0000256" key="1">
    <source>
        <dbReference type="SAM" id="Phobius"/>
    </source>
</evidence>
<protein>
    <submittedName>
        <fullName evidence="2">Uncharacterized protein</fullName>
    </submittedName>
</protein>
<sequence length="72" mass="8185">MEVQFRVEVETYTISNIFFFLSFFSPLSYSTTLGSRYAMGLFGLICDGFDLRLGKNTHPQKSDYVGNGLTKK</sequence>
<organism evidence="2 3">
    <name type="scientific">Aspergillus welwitschiae</name>
    <dbReference type="NCBI Taxonomy" id="1341132"/>
    <lineage>
        <taxon>Eukaryota</taxon>
        <taxon>Fungi</taxon>
        <taxon>Dikarya</taxon>
        <taxon>Ascomycota</taxon>
        <taxon>Pezizomycotina</taxon>
        <taxon>Eurotiomycetes</taxon>
        <taxon>Eurotiomycetidae</taxon>
        <taxon>Eurotiales</taxon>
        <taxon>Aspergillaceae</taxon>
        <taxon>Aspergillus</taxon>
        <taxon>Aspergillus subgen. Circumdati</taxon>
    </lineage>
</organism>
<dbReference type="GeneID" id="38132299"/>
<keyword evidence="1" id="KW-1133">Transmembrane helix</keyword>
<reference evidence="2 3" key="1">
    <citation type="submission" date="2018-07" db="EMBL/GenBank/DDBJ databases">
        <title>The genomes of Aspergillus section Nigri reveals drivers in fungal speciation.</title>
        <authorList>
            <consortium name="DOE Joint Genome Institute"/>
            <person name="Vesth T.C."/>
            <person name="Nybo J."/>
            <person name="Theobald S."/>
            <person name="Brandl J."/>
            <person name="Frisvad J.C."/>
            <person name="Nielsen K.F."/>
            <person name="Lyhne E.K."/>
            <person name="Kogle M.E."/>
            <person name="Kuo A."/>
            <person name="Riley R."/>
            <person name="Clum A."/>
            <person name="Nolan M."/>
            <person name="Lipzen A."/>
            <person name="Salamov A."/>
            <person name="Henrissat B."/>
            <person name="Wiebenga A."/>
            <person name="De vries R.P."/>
            <person name="Grigoriev I.V."/>
            <person name="Mortensen U.H."/>
            <person name="Andersen M.R."/>
            <person name="Baker S.E."/>
        </authorList>
    </citation>
    <scope>NUCLEOTIDE SEQUENCE [LARGE SCALE GENOMIC DNA]</scope>
    <source>
        <strain evidence="2 3">CBS 139.54b</strain>
    </source>
</reference>
<dbReference type="AlphaFoldDB" id="A0A3F3Q9X6"/>
<evidence type="ECO:0000313" key="3">
    <source>
        <dbReference type="Proteomes" id="UP000253729"/>
    </source>
</evidence>
<keyword evidence="1" id="KW-0812">Transmembrane</keyword>
<proteinExistence type="predicted"/>
<evidence type="ECO:0000313" key="2">
    <source>
        <dbReference type="EMBL" id="RDH35612.1"/>
    </source>
</evidence>